<reference evidence="1" key="1">
    <citation type="submission" date="2021-06" db="EMBL/GenBank/DDBJ databases">
        <authorList>
            <person name="Kallberg Y."/>
            <person name="Tangrot J."/>
            <person name="Rosling A."/>
        </authorList>
    </citation>
    <scope>NUCLEOTIDE SEQUENCE</scope>
    <source>
        <strain evidence="1">CL551</strain>
    </source>
</reference>
<dbReference type="AlphaFoldDB" id="A0A9N9CKT7"/>
<sequence length="129" mass="14127">MTQLRKPRFNNFYIAIIINTPSEPLFIGESYNITWSVVGPEPTALGSISITTDLRSPSAVVNRDIAVNVNLTYHYQLWTVDIWAGYYFFGIKDGNTSAESGIFRINNGNSGINVTSLSTSTGSSVTPIT</sequence>
<proteinExistence type="predicted"/>
<protein>
    <submittedName>
        <fullName evidence="1">3239_t:CDS:1</fullName>
    </submittedName>
</protein>
<accession>A0A9N9CKT7</accession>
<keyword evidence="2" id="KW-1185">Reference proteome</keyword>
<evidence type="ECO:0000313" key="1">
    <source>
        <dbReference type="EMBL" id="CAG8603576.1"/>
    </source>
</evidence>
<gene>
    <name evidence="1" type="ORF">AMORRO_LOCUS7888</name>
</gene>
<evidence type="ECO:0000313" key="2">
    <source>
        <dbReference type="Proteomes" id="UP000789342"/>
    </source>
</evidence>
<dbReference type="EMBL" id="CAJVPV010006342">
    <property type="protein sequence ID" value="CAG8603576.1"/>
    <property type="molecule type" value="Genomic_DNA"/>
</dbReference>
<comment type="caution">
    <text evidence="1">The sequence shown here is derived from an EMBL/GenBank/DDBJ whole genome shotgun (WGS) entry which is preliminary data.</text>
</comment>
<feature type="non-terminal residue" evidence="1">
    <location>
        <position position="129"/>
    </location>
</feature>
<name>A0A9N9CKT7_9GLOM</name>
<dbReference type="Proteomes" id="UP000789342">
    <property type="component" value="Unassembled WGS sequence"/>
</dbReference>
<organism evidence="1 2">
    <name type="scientific">Acaulospora morrowiae</name>
    <dbReference type="NCBI Taxonomy" id="94023"/>
    <lineage>
        <taxon>Eukaryota</taxon>
        <taxon>Fungi</taxon>
        <taxon>Fungi incertae sedis</taxon>
        <taxon>Mucoromycota</taxon>
        <taxon>Glomeromycotina</taxon>
        <taxon>Glomeromycetes</taxon>
        <taxon>Diversisporales</taxon>
        <taxon>Acaulosporaceae</taxon>
        <taxon>Acaulospora</taxon>
    </lineage>
</organism>